<proteinExistence type="predicted"/>
<evidence type="ECO:0000313" key="2">
    <source>
        <dbReference type="Proteomes" id="UP000663844"/>
    </source>
</evidence>
<protein>
    <recommendedName>
        <fullName evidence="3">Right handed beta helix domain-containing protein</fullName>
    </recommendedName>
</protein>
<dbReference type="Gene3D" id="2.160.20.10">
    <property type="entry name" value="Single-stranded right-handed beta-helix, Pectin lyase-like"/>
    <property type="match status" value="1"/>
</dbReference>
<evidence type="ECO:0008006" key="3">
    <source>
        <dbReference type="Google" id="ProtNLM"/>
    </source>
</evidence>
<dbReference type="SUPFAM" id="SSF51126">
    <property type="entry name" value="Pectin lyase-like"/>
    <property type="match status" value="1"/>
</dbReference>
<dbReference type="PANTHER" id="PTHR36453">
    <property type="entry name" value="SECRETED PROTEIN-RELATED"/>
    <property type="match status" value="1"/>
</dbReference>
<gene>
    <name evidence="1" type="ORF">OXD698_LOCUS49972</name>
</gene>
<organism evidence="1 2">
    <name type="scientific">Adineta steineri</name>
    <dbReference type="NCBI Taxonomy" id="433720"/>
    <lineage>
        <taxon>Eukaryota</taxon>
        <taxon>Metazoa</taxon>
        <taxon>Spiralia</taxon>
        <taxon>Gnathifera</taxon>
        <taxon>Rotifera</taxon>
        <taxon>Eurotatoria</taxon>
        <taxon>Bdelloidea</taxon>
        <taxon>Adinetida</taxon>
        <taxon>Adinetidae</taxon>
        <taxon>Adineta</taxon>
    </lineage>
</organism>
<dbReference type="InterPro" id="IPR011050">
    <property type="entry name" value="Pectin_lyase_fold/virulence"/>
</dbReference>
<comment type="caution">
    <text evidence="1">The sequence shown here is derived from an EMBL/GenBank/DDBJ whole genome shotgun (WGS) entry which is preliminary data.</text>
</comment>
<reference evidence="1" key="1">
    <citation type="submission" date="2021-02" db="EMBL/GenBank/DDBJ databases">
        <authorList>
            <person name="Nowell W R."/>
        </authorList>
    </citation>
    <scope>NUCLEOTIDE SEQUENCE</scope>
</reference>
<accession>A0A820MKA3</accession>
<dbReference type="PANTHER" id="PTHR36453:SF1">
    <property type="entry name" value="RIGHT HANDED BETA HELIX DOMAIN-CONTAINING PROTEIN"/>
    <property type="match status" value="1"/>
</dbReference>
<name>A0A820MKA3_9BILA</name>
<dbReference type="InterPro" id="IPR012334">
    <property type="entry name" value="Pectin_lyas_fold"/>
</dbReference>
<dbReference type="AlphaFoldDB" id="A0A820MKA3"/>
<dbReference type="EMBL" id="CAJOAZ010023211">
    <property type="protein sequence ID" value="CAF4373485.1"/>
    <property type="molecule type" value="Genomic_DNA"/>
</dbReference>
<feature type="non-terminal residue" evidence="1">
    <location>
        <position position="159"/>
    </location>
</feature>
<dbReference type="Proteomes" id="UP000663844">
    <property type="component" value="Unassembled WGS sequence"/>
</dbReference>
<sequence length="159" mass="17711">MFGRGGFQEARGSDSGGAFYISNIFEELDSPNEWFVDRHTRTLYFMPNETMPEVFVASQIPCLISVSGSSMKNSVRNVIIRGLIMTETSSTYMKDFMVPSGGDWSVHRGGTMYLTNTKNIIITHNLFTQVGSNGIAVIDYNDETQIALNEFVWLGESGI</sequence>
<evidence type="ECO:0000313" key="1">
    <source>
        <dbReference type="EMBL" id="CAF4373485.1"/>
    </source>
</evidence>